<evidence type="ECO:0000256" key="7">
    <source>
        <dbReference type="RuleBase" id="RU004432"/>
    </source>
</evidence>
<dbReference type="InterPro" id="IPR036628">
    <property type="entry name" value="Clp_N_dom_sf"/>
</dbReference>
<dbReference type="Gene3D" id="3.40.50.300">
    <property type="entry name" value="P-loop containing nucleotide triphosphate hydrolases"/>
    <property type="match status" value="3"/>
</dbReference>
<dbReference type="InterPro" id="IPR003593">
    <property type="entry name" value="AAA+_ATPase"/>
</dbReference>
<dbReference type="EMBL" id="JABTTQ020001695">
    <property type="protein sequence ID" value="KAK6128855.1"/>
    <property type="molecule type" value="Genomic_DNA"/>
</dbReference>
<dbReference type="InterPro" id="IPR017730">
    <property type="entry name" value="Chaperonin_ClpB"/>
</dbReference>
<sequence>MASTASFAAVQLSAPRSDCASRAALFPRQLVCINFSAKPGVVKTRSSLKLRRNDVISTRKSNRLTKNSRSFSIRCDASSGGRITQAEFTEMAWQAIVSSPEVAKENKHQIVETEHLMKALLEQKDGLARRIFSKVGVDNTRLLEATDKYIQRQPKVVLGESAGSMLGRDLEGLIQRAREYKKEFGDSFVSVEHLVLGFAQDNRFGKQLFKDFQLSLKTVKDAIQAIRGRQTVIDQDPEGKYEALEKYGKDLTAMARAGKLDPVIGRDDEIRRCIQILSRRTKNNPVLIGEPGVGKTAISEGLAQRIVQGDVPQALMNRRLISLDMGALIAGAKYRGEFEDRLKAVLKEVTDSDGQIVLFIDEIHTVVGAGATNGAMDAGNLLKPMLGRGELRCIGATTLDEYRKYIEKDPALERRFQQVYVDQPTVEDTISILRGLRERYELHHGVRISDSALVEAAILSDRYISERFLPDKAIDLVDEAAAKLKMEITSKPTALDEINRTVLKLEMERLSLTNDTDKATKDRLSRLEAELSLLKQRQAELNEQWEHEKTVMTRIQSIKEEIDRVNLEIQQAEREYDLNRAAELKYGSLGSLQRQLQTAEKELDEYMKSGKSMLREEVTGNDIAEIVSKWTGIPVSKLQQSEREKLLHLEEELHKRVIGQDPAVRAVAESIQRSRAGLSDPHRPIASFMFMGPTGVGKTELAKALASYLFNTEEALVRIDMSEYMEKHAVSRLIGAPPGYVGYEEGGQLTETVRRRPYAVILFDEIEKAHADVFNVFLQILDDGRVTDSQGRTVSFTNAVIIMTSNVGSQYILNTEDEDVPKEMAYETIKQRVMEAARSIFRPEFMNRVDEYIVFQPLDRDQIGSIVRLQLERVQKRIADRKMKIQVSDAAVQLLGSLGYDPNYGARPVKRVIQQYVENELAKGILRGEFKDEDHIFIDTEVAAFSNGQLPQQKLVFRKLESGSDLSSENRGAAFSQTA</sequence>
<dbReference type="Gene3D" id="1.10.1780.10">
    <property type="entry name" value="Clp, N-terminal domain"/>
    <property type="match status" value="1"/>
</dbReference>
<comment type="similarity">
    <text evidence="1 7">Belongs to the ClpA/ClpB family.</text>
</comment>
<evidence type="ECO:0000256" key="1">
    <source>
        <dbReference type="ARBA" id="ARBA00008675"/>
    </source>
</evidence>
<dbReference type="Pfam" id="PF07724">
    <property type="entry name" value="AAA_2"/>
    <property type="match status" value="1"/>
</dbReference>
<dbReference type="CDD" id="cd00009">
    <property type="entry name" value="AAA"/>
    <property type="match status" value="1"/>
</dbReference>
<dbReference type="SUPFAM" id="SSF81923">
    <property type="entry name" value="Double Clp-N motif"/>
    <property type="match status" value="1"/>
</dbReference>
<keyword evidence="4 7" id="KW-0067">ATP-binding</keyword>
<evidence type="ECO:0000256" key="5">
    <source>
        <dbReference type="ARBA" id="ARBA00023186"/>
    </source>
</evidence>
<dbReference type="PROSITE" id="PS00870">
    <property type="entry name" value="CLPAB_1"/>
    <property type="match status" value="1"/>
</dbReference>
<name>A0ABR0V1H6_REHGL</name>
<dbReference type="InterPro" id="IPR050130">
    <property type="entry name" value="ClpA_ClpB"/>
</dbReference>
<dbReference type="InterPro" id="IPR019489">
    <property type="entry name" value="Clp_ATPase_C"/>
</dbReference>
<dbReference type="CDD" id="cd19499">
    <property type="entry name" value="RecA-like_ClpB_Hsp104-like"/>
    <property type="match status" value="1"/>
</dbReference>
<dbReference type="SUPFAM" id="SSF52540">
    <property type="entry name" value="P-loop containing nucleoside triphosphate hydrolases"/>
    <property type="match status" value="2"/>
</dbReference>
<dbReference type="PANTHER" id="PTHR11638">
    <property type="entry name" value="ATP-DEPENDENT CLP PROTEASE"/>
    <property type="match status" value="1"/>
</dbReference>
<dbReference type="Proteomes" id="UP001318860">
    <property type="component" value="Unassembled WGS sequence"/>
</dbReference>
<feature type="coiled-coil region" evidence="8">
    <location>
        <begin position="495"/>
        <end position="616"/>
    </location>
</feature>
<dbReference type="PANTHER" id="PTHR11638:SF18">
    <property type="entry name" value="HEAT SHOCK PROTEIN 104"/>
    <property type="match status" value="1"/>
</dbReference>
<keyword evidence="3 7" id="KW-0547">Nucleotide-binding</keyword>
<dbReference type="PROSITE" id="PS00871">
    <property type="entry name" value="CLPAB_2"/>
    <property type="match status" value="1"/>
</dbReference>
<dbReference type="NCBIfam" id="TIGR03346">
    <property type="entry name" value="chaperone_ClpB"/>
    <property type="match status" value="1"/>
</dbReference>
<gene>
    <name evidence="10" type="ORF">DH2020_037421</name>
</gene>
<keyword evidence="2 6" id="KW-0677">Repeat</keyword>
<evidence type="ECO:0000256" key="6">
    <source>
        <dbReference type="PROSITE-ProRule" id="PRU01251"/>
    </source>
</evidence>
<evidence type="ECO:0000256" key="3">
    <source>
        <dbReference type="ARBA" id="ARBA00022741"/>
    </source>
</evidence>
<evidence type="ECO:0000256" key="2">
    <source>
        <dbReference type="ARBA" id="ARBA00022737"/>
    </source>
</evidence>
<comment type="caution">
    <text evidence="10">The sequence shown here is derived from an EMBL/GenBank/DDBJ whole genome shotgun (WGS) entry which is preliminary data.</text>
</comment>
<proteinExistence type="inferred from homology"/>
<evidence type="ECO:0000259" key="9">
    <source>
        <dbReference type="PROSITE" id="PS51903"/>
    </source>
</evidence>
<dbReference type="InterPro" id="IPR027417">
    <property type="entry name" value="P-loop_NTPase"/>
</dbReference>
<keyword evidence="8" id="KW-0175">Coiled coil</keyword>
<dbReference type="PRINTS" id="PR00300">
    <property type="entry name" value="CLPPROTEASEA"/>
</dbReference>
<evidence type="ECO:0000313" key="10">
    <source>
        <dbReference type="EMBL" id="KAK6128855.1"/>
    </source>
</evidence>
<dbReference type="InterPro" id="IPR004176">
    <property type="entry name" value="Clp_R_N"/>
</dbReference>
<dbReference type="Pfam" id="PF02861">
    <property type="entry name" value="Clp_N"/>
    <property type="match status" value="1"/>
</dbReference>
<dbReference type="InterPro" id="IPR003959">
    <property type="entry name" value="ATPase_AAA_core"/>
</dbReference>
<dbReference type="SMART" id="SM01086">
    <property type="entry name" value="ClpB_D2-small"/>
    <property type="match status" value="1"/>
</dbReference>
<dbReference type="Pfam" id="PF17871">
    <property type="entry name" value="AAA_lid_9"/>
    <property type="match status" value="1"/>
</dbReference>
<dbReference type="Pfam" id="PF00004">
    <property type="entry name" value="AAA"/>
    <property type="match status" value="1"/>
</dbReference>
<reference evidence="10 11" key="1">
    <citation type="journal article" date="2021" name="Comput. Struct. Biotechnol. J.">
        <title>De novo genome assembly of the potent medicinal plant Rehmannia glutinosa using nanopore technology.</title>
        <authorList>
            <person name="Ma L."/>
            <person name="Dong C."/>
            <person name="Song C."/>
            <person name="Wang X."/>
            <person name="Zheng X."/>
            <person name="Niu Y."/>
            <person name="Chen S."/>
            <person name="Feng W."/>
        </authorList>
    </citation>
    <scope>NUCLEOTIDE SEQUENCE [LARGE SCALE GENOMIC DNA]</scope>
    <source>
        <strain evidence="10">DH-2019</strain>
    </source>
</reference>
<feature type="domain" description="Clp R" evidence="9">
    <location>
        <begin position="83"/>
        <end position="229"/>
    </location>
</feature>
<dbReference type="SMART" id="SM00382">
    <property type="entry name" value="AAA"/>
    <property type="match status" value="2"/>
</dbReference>
<evidence type="ECO:0000313" key="11">
    <source>
        <dbReference type="Proteomes" id="UP001318860"/>
    </source>
</evidence>
<protein>
    <recommendedName>
        <fullName evidence="9">Clp R domain-containing protein</fullName>
    </recommendedName>
</protein>
<keyword evidence="5 7" id="KW-0143">Chaperone</keyword>
<dbReference type="InterPro" id="IPR028299">
    <property type="entry name" value="ClpA/B_CS2"/>
</dbReference>
<dbReference type="InterPro" id="IPR018368">
    <property type="entry name" value="ClpA/B_CS1"/>
</dbReference>
<dbReference type="Gene3D" id="1.10.8.60">
    <property type="match status" value="1"/>
</dbReference>
<dbReference type="InterPro" id="IPR001270">
    <property type="entry name" value="ClpA/B"/>
</dbReference>
<accession>A0ABR0V1H6</accession>
<dbReference type="Pfam" id="PF10431">
    <property type="entry name" value="ClpB_D2-small"/>
    <property type="match status" value="1"/>
</dbReference>
<dbReference type="InterPro" id="IPR041546">
    <property type="entry name" value="ClpA/ClpB_AAA_lid"/>
</dbReference>
<evidence type="ECO:0000256" key="4">
    <source>
        <dbReference type="ARBA" id="ARBA00022840"/>
    </source>
</evidence>
<organism evidence="10 11">
    <name type="scientific">Rehmannia glutinosa</name>
    <name type="common">Chinese foxglove</name>
    <dbReference type="NCBI Taxonomy" id="99300"/>
    <lineage>
        <taxon>Eukaryota</taxon>
        <taxon>Viridiplantae</taxon>
        <taxon>Streptophyta</taxon>
        <taxon>Embryophyta</taxon>
        <taxon>Tracheophyta</taxon>
        <taxon>Spermatophyta</taxon>
        <taxon>Magnoliopsida</taxon>
        <taxon>eudicotyledons</taxon>
        <taxon>Gunneridae</taxon>
        <taxon>Pentapetalae</taxon>
        <taxon>asterids</taxon>
        <taxon>lamiids</taxon>
        <taxon>Lamiales</taxon>
        <taxon>Orobanchaceae</taxon>
        <taxon>Rehmannieae</taxon>
        <taxon>Rehmannia</taxon>
    </lineage>
</organism>
<evidence type="ECO:0000256" key="8">
    <source>
        <dbReference type="SAM" id="Coils"/>
    </source>
</evidence>
<keyword evidence="11" id="KW-1185">Reference proteome</keyword>
<dbReference type="PROSITE" id="PS51903">
    <property type="entry name" value="CLP_R"/>
    <property type="match status" value="1"/>
</dbReference>